<organism evidence="4 5">
    <name type="scientific">Colocasia esculenta</name>
    <name type="common">Wild taro</name>
    <name type="synonym">Arum esculentum</name>
    <dbReference type="NCBI Taxonomy" id="4460"/>
    <lineage>
        <taxon>Eukaryota</taxon>
        <taxon>Viridiplantae</taxon>
        <taxon>Streptophyta</taxon>
        <taxon>Embryophyta</taxon>
        <taxon>Tracheophyta</taxon>
        <taxon>Spermatophyta</taxon>
        <taxon>Magnoliopsida</taxon>
        <taxon>Liliopsida</taxon>
        <taxon>Araceae</taxon>
        <taxon>Aroideae</taxon>
        <taxon>Colocasieae</taxon>
        <taxon>Colocasia</taxon>
    </lineage>
</organism>
<feature type="region of interest" description="Disordered" evidence="2">
    <location>
        <begin position="1"/>
        <end position="44"/>
    </location>
</feature>
<dbReference type="EMBL" id="NMUH01001544">
    <property type="protein sequence ID" value="MQL93296.1"/>
    <property type="molecule type" value="Genomic_DNA"/>
</dbReference>
<evidence type="ECO:0000313" key="4">
    <source>
        <dbReference type="EMBL" id="MQL93296.1"/>
    </source>
</evidence>
<accession>A0A843VDP6</accession>
<evidence type="ECO:0000259" key="3">
    <source>
        <dbReference type="Pfam" id="PF10536"/>
    </source>
</evidence>
<evidence type="ECO:0000256" key="1">
    <source>
        <dbReference type="SAM" id="Coils"/>
    </source>
</evidence>
<dbReference type="OrthoDB" id="694455at2759"/>
<evidence type="ECO:0000256" key="2">
    <source>
        <dbReference type="SAM" id="MobiDB-lite"/>
    </source>
</evidence>
<feature type="compositionally biased region" description="Polar residues" evidence="2">
    <location>
        <begin position="28"/>
        <end position="37"/>
    </location>
</feature>
<feature type="domain" description="Aminotransferase-like plant mobile" evidence="3">
    <location>
        <begin position="176"/>
        <end position="600"/>
    </location>
</feature>
<dbReference type="PANTHER" id="PTHR46033">
    <property type="entry name" value="PROTEIN MAIN-LIKE 2"/>
    <property type="match status" value="1"/>
</dbReference>
<reference evidence="4" key="1">
    <citation type="submission" date="2017-07" db="EMBL/GenBank/DDBJ databases">
        <title>Taro Niue Genome Assembly and Annotation.</title>
        <authorList>
            <person name="Atibalentja N."/>
            <person name="Keating K."/>
            <person name="Fields C.J."/>
        </authorList>
    </citation>
    <scope>NUCLEOTIDE SEQUENCE</scope>
    <source>
        <strain evidence="4">Niue_2</strain>
        <tissue evidence="4">Leaf</tissue>
    </source>
</reference>
<dbReference type="Pfam" id="PF10536">
    <property type="entry name" value="PMD"/>
    <property type="match status" value="1"/>
</dbReference>
<dbReference type="GO" id="GO:0010073">
    <property type="term" value="P:meristem maintenance"/>
    <property type="evidence" value="ECO:0007669"/>
    <property type="project" value="InterPro"/>
</dbReference>
<dbReference type="Proteomes" id="UP000652761">
    <property type="component" value="Unassembled WGS sequence"/>
</dbReference>
<keyword evidence="1" id="KW-0175">Coiled coil</keyword>
<dbReference type="PANTHER" id="PTHR46033:SF80">
    <property type="entry name" value="PROTEIN MAIN-LIKE 2-LIKE"/>
    <property type="match status" value="1"/>
</dbReference>
<feature type="compositionally biased region" description="Basic and acidic residues" evidence="2">
    <location>
        <begin position="1"/>
        <end position="14"/>
    </location>
</feature>
<dbReference type="InterPro" id="IPR044824">
    <property type="entry name" value="MAIN-like"/>
</dbReference>
<comment type="caution">
    <text evidence="4">The sequence shown here is derived from an EMBL/GenBank/DDBJ whole genome shotgun (WGS) entry which is preliminary data.</text>
</comment>
<feature type="region of interest" description="Disordered" evidence="2">
    <location>
        <begin position="807"/>
        <end position="856"/>
    </location>
</feature>
<feature type="region of interest" description="Disordered" evidence="2">
    <location>
        <begin position="647"/>
        <end position="670"/>
    </location>
</feature>
<protein>
    <recommendedName>
        <fullName evidence="3">Aminotransferase-like plant mobile domain-containing protein</fullName>
    </recommendedName>
</protein>
<keyword evidence="5" id="KW-1185">Reference proteome</keyword>
<dbReference type="InterPro" id="IPR019557">
    <property type="entry name" value="AminoTfrase-like_pln_mobile"/>
</dbReference>
<evidence type="ECO:0000313" key="5">
    <source>
        <dbReference type="Proteomes" id="UP000652761"/>
    </source>
</evidence>
<proteinExistence type="predicted"/>
<name>A0A843VDP6_COLES</name>
<feature type="coiled-coil region" evidence="1">
    <location>
        <begin position="1172"/>
        <end position="1199"/>
    </location>
</feature>
<sequence length="1288" mass="142250">MEGEGKERGEELDGRVGVGQDRLPPPRISSQVMTNGSAEDCEMPRGRRTVGRRHDRVGVSMLTQVRMPQLNPRTITHENISSVDRGFLSCAKGPLETHAPANGQVDLNLIIKRGGYYQYLRDNSYPKHFPLDEHLFPFIQQLTIDDPDADDATVTEEREQLERAILSGRDSIYPCHASLLQALAERFNRRFNTFATAKGETSIDLWAFHRISGLPICGGLYEEVCLDDLHRDSSKGTGSYHTPYSLRYLTKVWRDLARAGKDATSSACKSSVRVSLNAWVSFFYNGPFCFHNSFAGDTTSWGDYYQLSVEQEKNVRFLPASKNKGWNPRRLPDRTYLAAYLAYWLSTFVVPYGEDGYIRPEVLYPACALADGTRLALAPAALASIFHGLGNLTASPTPRDRAVVLPTHYLSAWAGLLLPGFCQQTNLENISAPLLFLFRNCLNHVSYDQLRNARKALSFLPSKDQAGLNFQHCSWGFRPVAVESPEGMQYFLPGQQEAHPSFYKGWLCSVRPSVLVFRKGTAVILEPYYPNRFSRNFGYDQATPPNADFPLSTRLYRGSDRHLVAASWWCYYIHRGPSLGCALPDAERLGHVDVYYARWWFRHSNAFREQADRIKEAEEKRLCRVDLPSLAISAAFLKKMFPAVDPSLHGSRRRNRSQKPPLTEKHAYTGTMKPLERPTISGLKDKQSLSPQKRYSWWLHLLSDCGYPANAALSSLILPYGVNNELWPHWLRHLKNSITRVGPVEFISQLDNCTRLQDLWDAISKAGKVVKLEPMVLVLPLSFSPIPDAPSDTIVEDADFGMQNDEGIGDMETDDYHPVRDGAPSSDEEDIPAADDLGRGDVETNIGVSKTPVGSDDQDDFLSYDENMSASFQELHDLLEIEVDPRLPEYQEGTAIGVHETDWTEILQNATIITSGPEMPGFPTLEEGEFPREIVSEGNGSALVGSDSAHPVEGAISGDLEITPHAHLGGELIGAPEQSQLVINTPSQGYEIVEGALIGEGSVDSGGAATGDVSMVDDTVGSSQTPGVGADVEASGATCFATGDVDGGAVMGAASHCDDSAPPASQEAAPSIVAERETVPIQRFSFPSHGIVWPDDSHTDSDQGIGFMAESFIRSIRTVIEAKFPPSIDKVRDRMEASTKAYHLMGLPRDPWMAGIDSMWAEVRDLHAKLARESIDMQIRELEGDISALESRLADTCTREAAVETRQAELASSSTAFMGEISLLEQAIERASIRLAELKPALAVTAEDERKAAAEREVLAKERLALEHELGAKKSMVVDLQIQISPSS</sequence>
<gene>
    <name evidence="4" type="ORF">Taro_025938</name>
</gene>